<keyword evidence="1" id="KW-1133">Transmembrane helix</keyword>
<gene>
    <name evidence="2" type="ORF">SAMN05216287_1195</name>
</gene>
<reference evidence="3" key="1">
    <citation type="submission" date="2016-10" db="EMBL/GenBank/DDBJ databases">
        <authorList>
            <person name="Varghese N."/>
            <person name="Submissions S."/>
        </authorList>
    </citation>
    <scope>NUCLEOTIDE SEQUENCE [LARGE SCALE GENOMIC DNA]</scope>
    <source>
        <strain evidence="3">NRRL B-59562</strain>
    </source>
</reference>
<protein>
    <submittedName>
        <fullName evidence="2">Uncharacterized iron-regulated membrane protein</fullName>
    </submittedName>
</protein>
<dbReference type="Pfam" id="PF03929">
    <property type="entry name" value="PepSY_TM"/>
    <property type="match status" value="1"/>
</dbReference>
<dbReference type="PANTHER" id="PTHR34219">
    <property type="entry name" value="IRON-REGULATED INNER MEMBRANE PROTEIN-RELATED"/>
    <property type="match status" value="1"/>
</dbReference>
<sequence length="394" mass="44437">MRTVLLLLHRYIGLATALFLLLAGLTGSVLAFQHELDEWLNPTFYRTPGVGERLPPGRLVDRLERAYPRLQVWYMEFSDEPQHAALLAMVPRTDPASGQPFDEKAVVRYLDPVTAEEVGQRHWGECCFAPDKLVPFLLEFHYSLALPGNWGLWLMGGVAILWFLDCFIALCLTFPRRGPFSGKWATAWKIKRQRLNHDLHRAGGLWLWLLLTPVALSSVAMNLAEPVFKPVVSLLSPVAPSVYEARARLPKDQLGATTYGYDQAYRYAEAHGRRLGLSAPITELYYSFEYHFYGAGFGDHASDQGNAWLFFDGSDGRLLGQEIPGQGSWGERFYRLQLPIHGGRIFGFAGRVLIAVLGLAIAVLALTGLVIWWRKRRARLHARGRTRQSSSMSR</sequence>
<dbReference type="PANTHER" id="PTHR34219:SF5">
    <property type="entry name" value="BLR4505 PROTEIN"/>
    <property type="match status" value="1"/>
</dbReference>
<dbReference type="STRING" id="1007099.SAMN05216287_1195"/>
<dbReference type="RefSeq" id="WP_090225490.1">
    <property type="nucleotide sequence ID" value="NZ_FNNU01000002.1"/>
</dbReference>
<organism evidence="2 3">
    <name type="scientific">Pseudomonas kuykendallii</name>
    <dbReference type="NCBI Taxonomy" id="1007099"/>
    <lineage>
        <taxon>Bacteria</taxon>
        <taxon>Pseudomonadati</taxon>
        <taxon>Pseudomonadota</taxon>
        <taxon>Gammaproteobacteria</taxon>
        <taxon>Pseudomonadales</taxon>
        <taxon>Pseudomonadaceae</taxon>
        <taxon>Pseudomonas</taxon>
    </lineage>
</organism>
<evidence type="ECO:0000313" key="2">
    <source>
        <dbReference type="EMBL" id="SDW65941.1"/>
    </source>
</evidence>
<feature type="transmembrane region" description="Helical" evidence="1">
    <location>
        <begin position="352"/>
        <end position="373"/>
    </location>
</feature>
<keyword evidence="1" id="KW-0472">Membrane</keyword>
<feature type="transmembrane region" description="Helical" evidence="1">
    <location>
        <begin position="150"/>
        <end position="174"/>
    </location>
</feature>
<feature type="transmembrane region" description="Helical" evidence="1">
    <location>
        <begin position="202"/>
        <end position="224"/>
    </location>
</feature>
<dbReference type="Proteomes" id="UP000243778">
    <property type="component" value="Unassembled WGS sequence"/>
</dbReference>
<dbReference type="AlphaFoldDB" id="A0A1H2VC38"/>
<dbReference type="OrthoDB" id="7238323at2"/>
<dbReference type="InterPro" id="IPR005625">
    <property type="entry name" value="PepSY-ass_TM"/>
</dbReference>
<name>A0A1H2VC38_9PSED</name>
<evidence type="ECO:0000256" key="1">
    <source>
        <dbReference type="SAM" id="Phobius"/>
    </source>
</evidence>
<accession>A0A1H2VC38</accession>
<evidence type="ECO:0000313" key="3">
    <source>
        <dbReference type="Proteomes" id="UP000243778"/>
    </source>
</evidence>
<proteinExistence type="predicted"/>
<keyword evidence="3" id="KW-1185">Reference proteome</keyword>
<dbReference type="EMBL" id="FNNU01000002">
    <property type="protein sequence ID" value="SDW65941.1"/>
    <property type="molecule type" value="Genomic_DNA"/>
</dbReference>
<keyword evidence="1" id="KW-0812">Transmembrane</keyword>